<dbReference type="Gene3D" id="2.60.40.420">
    <property type="entry name" value="Cupredoxins - blue copper proteins"/>
    <property type="match status" value="1"/>
</dbReference>
<dbReference type="InterPro" id="IPR009056">
    <property type="entry name" value="Cyt_c-like_dom"/>
</dbReference>
<dbReference type="PROSITE" id="PS51007">
    <property type="entry name" value="CYTC"/>
    <property type="match status" value="1"/>
</dbReference>
<protein>
    <submittedName>
        <fullName evidence="6">Cytochrome c oxidase polypeptide II</fullName>
    </submittedName>
</protein>
<organism evidence="6 7">
    <name type="scientific">Gracilibacillus boraciitolerans JCM 21714</name>
    <dbReference type="NCBI Taxonomy" id="1298598"/>
    <lineage>
        <taxon>Bacteria</taxon>
        <taxon>Bacillati</taxon>
        <taxon>Bacillota</taxon>
        <taxon>Bacilli</taxon>
        <taxon>Bacillales</taxon>
        <taxon>Bacillaceae</taxon>
        <taxon>Gracilibacillus</taxon>
    </lineage>
</organism>
<reference evidence="6 7" key="1">
    <citation type="journal article" date="2014" name="Genome Announc.">
        <title>Draft Genome Sequence of the Boron-Tolerant and Moderately Halotolerant Bacterium Gracilibacillus boraciitolerans JCM 21714T.</title>
        <authorList>
            <person name="Ahmed I."/>
            <person name="Oshima K."/>
            <person name="Suda W."/>
            <person name="Kitamura K."/>
            <person name="Iida T."/>
            <person name="Ohmori Y."/>
            <person name="Fujiwara T."/>
            <person name="Hattori M."/>
            <person name="Ohkuma M."/>
        </authorList>
    </citation>
    <scope>NUCLEOTIDE SEQUENCE [LARGE SCALE GENOMIC DNA]</scope>
    <source>
        <strain evidence="6 7">JCM 21714</strain>
    </source>
</reference>
<dbReference type="EMBL" id="BAVS01000001">
    <property type="protein sequence ID" value="GAE91775.1"/>
    <property type="molecule type" value="Genomic_DNA"/>
</dbReference>
<evidence type="ECO:0000256" key="3">
    <source>
        <dbReference type="ARBA" id="ARBA00023004"/>
    </source>
</evidence>
<name>W4VEE3_9BACI</name>
<accession>W4VEE3</accession>
<feature type="domain" description="Cytochrome c" evidence="5">
    <location>
        <begin position="32"/>
        <end position="127"/>
    </location>
</feature>
<keyword evidence="2 4" id="KW-0479">Metal-binding</keyword>
<dbReference type="GO" id="GO:0046872">
    <property type="term" value="F:metal ion binding"/>
    <property type="evidence" value="ECO:0007669"/>
    <property type="project" value="UniProtKB-KW"/>
</dbReference>
<dbReference type="STRING" id="1298598.JCM21714_731"/>
<dbReference type="Pfam" id="PF00034">
    <property type="entry name" value="Cytochrom_C"/>
    <property type="match status" value="1"/>
</dbReference>
<keyword evidence="7" id="KW-1185">Reference proteome</keyword>
<evidence type="ECO:0000256" key="4">
    <source>
        <dbReference type="PROSITE-ProRule" id="PRU00433"/>
    </source>
</evidence>
<evidence type="ECO:0000256" key="1">
    <source>
        <dbReference type="ARBA" id="ARBA00022617"/>
    </source>
</evidence>
<dbReference type="SUPFAM" id="SSF46626">
    <property type="entry name" value="Cytochrome c"/>
    <property type="match status" value="1"/>
</dbReference>
<dbReference type="GO" id="GO:0009055">
    <property type="term" value="F:electron transfer activity"/>
    <property type="evidence" value="ECO:0007669"/>
    <property type="project" value="InterPro"/>
</dbReference>
<dbReference type="InterPro" id="IPR008972">
    <property type="entry name" value="Cupredoxin"/>
</dbReference>
<dbReference type="GO" id="GO:0020037">
    <property type="term" value="F:heme binding"/>
    <property type="evidence" value="ECO:0007669"/>
    <property type="project" value="InterPro"/>
</dbReference>
<dbReference type="AlphaFoldDB" id="W4VEE3"/>
<sequence>MDFKVVVVSQEEYDQWIEGMKNTSPEYTAESTSAQEGQELFQNSCINCHAIDASANNPIVGPNLADFGDRTKVAAIKNYSKEAIVDWIMDPASIKPGNGMLGAPYLQDNSIQEEDAEKIADFLMELKATDEPVESVKKFRENEAENN</sequence>
<dbReference type="InterPro" id="IPR036909">
    <property type="entry name" value="Cyt_c-like_dom_sf"/>
</dbReference>
<dbReference type="Proteomes" id="UP000019102">
    <property type="component" value="Unassembled WGS sequence"/>
</dbReference>
<evidence type="ECO:0000313" key="6">
    <source>
        <dbReference type="EMBL" id="GAE91775.1"/>
    </source>
</evidence>
<dbReference type="RefSeq" id="WP_369403401.1">
    <property type="nucleotide sequence ID" value="NZ_BAVS01000001.1"/>
</dbReference>
<proteinExistence type="predicted"/>
<gene>
    <name evidence="6" type="ORF">JCM21714_731</name>
</gene>
<keyword evidence="1 4" id="KW-0349">Heme</keyword>
<dbReference type="eggNOG" id="COG2010">
    <property type="taxonomic scope" value="Bacteria"/>
</dbReference>
<evidence type="ECO:0000313" key="7">
    <source>
        <dbReference type="Proteomes" id="UP000019102"/>
    </source>
</evidence>
<evidence type="ECO:0000259" key="5">
    <source>
        <dbReference type="PROSITE" id="PS51007"/>
    </source>
</evidence>
<comment type="caution">
    <text evidence="6">The sequence shown here is derived from an EMBL/GenBank/DDBJ whole genome shotgun (WGS) entry which is preliminary data.</text>
</comment>
<keyword evidence="3 4" id="KW-0408">Iron</keyword>
<evidence type="ECO:0000256" key="2">
    <source>
        <dbReference type="ARBA" id="ARBA00022723"/>
    </source>
</evidence>